<gene>
    <name evidence="5" type="ORF">IDSA_05815</name>
</gene>
<dbReference type="GO" id="GO:0022857">
    <property type="term" value="F:transmembrane transporter activity"/>
    <property type="evidence" value="ECO:0007669"/>
    <property type="project" value="InterPro"/>
</dbReference>
<dbReference type="Gene3D" id="2.40.30.170">
    <property type="match status" value="1"/>
</dbReference>
<dbReference type="Pfam" id="PF25975">
    <property type="entry name" value="CzcB_C"/>
    <property type="match status" value="1"/>
</dbReference>
<evidence type="ECO:0000259" key="4">
    <source>
        <dbReference type="Pfam" id="PF25975"/>
    </source>
</evidence>
<evidence type="ECO:0000256" key="3">
    <source>
        <dbReference type="SAM" id="Coils"/>
    </source>
</evidence>
<keyword evidence="6" id="KW-1185">Reference proteome</keyword>
<dbReference type="PANTHER" id="PTHR30097:SF4">
    <property type="entry name" value="SLR6042 PROTEIN"/>
    <property type="match status" value="1"/>
</dbReference>
<name>A0A094IQU4_9GAMM</name>
<dbReference type="NCBIfam" id="TIGR01730">
    <property type="entry name" value="RND_mfp"/>
    <property type="match status" value="1"/>
</dbReference>
<dbReference type="STRING" id="435908.IDSA_05815"/>
<dbReference type="RefSeq" id="WP_034777249.1">
    <property type="nucleotide sequence ID" value="NZ_JPER01000011.1"/>
</dbReference>
<organism evidence="5 6">
    <name type="scientific">Pseudidiomarina salinarum</name>
    <dbReference type="NCBI Taxonomy" id="435908"/>
    <lineage>
        <taxon>Bacteria</taxon>
        <taxon>Pseudomonadati</taxon>
        <taxon>Pseudomonadota</taxon>
        <taxon>Gammaproteobacteria</taxon>
        <taxon>Alteromonadales</taxon>
        <taxon>Idiomarinaceae</taxon>
        <taxon>Pseudidiomarina</taxon>
    </lineage>
</organism>
<reference evidence="5 6" key="1">
    <citation type="submission" date="2014-06" db="EMBL/GenBank/DDBJ databases">
        <title>The draft genome sequence of Idiomarina salinarum ISL-52.</title>
        <authorList>
            <person name="Du J."/>
            <person name="Shao Z."/>
        </authorList>
    </citation>
    <scope>NUCLEOTIDE SEQUENCE [LARGE SCALE GENOMIC DNA]</scope>
    <source>
        <strain evidence="5 6">ISL-52</strain>
    </source>
</reference>
<dbReference type="AlphaFoldDB" id="A0A094IQU4"/>
<comment type="caution">
    <text evidence="5">The sequence shown here is derived from an EMBL/GenBank/DDBJ whole genome shotgun (WGS) entry which is preliminary data.</text>
</comment>
<dbReference type="GO" id="GO:0015679">
    <property type="term" value="P:plasma membrane copper ion transport"/>
    <property type="evidence" value="ECO:0007669"/>
    <property type="project" value="TreeGrafter"/>
</dbReference>
<dbReference type="InterPro" id="IPR006143">
    <property type="entry name" value="RND_pump_MFP"/>
</dbReference>
<dbReference type="EMBL" id="JPER01000011">
    <property type="protein sequence ID" value="KFZ30060.1"/>
    <property type="molecule type" value="Genomic_DNA"/>
</dbReference>
<dbReference type="eggNOG" id="COG0845">
    <property type="taxonomic scope" value="Bacteria"/>
</dbReference>
<protein>
    <recommendedName>
        <fullName evidence="4">CzcB-like C-terminal circularly permuted SH3-like domain-containing protein</fullName>
    </recommendedName>
</protein>
<dbReference type="Gene3D" id="1.10.287.470">
    <property type="entry name" value="Helix hairpin bin"/>
    <property type="match status" value="1"/>
</dbReference>
<proteinExistence type="inferred from homology"/>
<evidence type="ECO:0000313" key="5">
    <source>
        <dbReference type="EMBL" id="KFZ30060.1"/>
    </source>
</evidence>
<evidence type="ECO:0000256" key="1">
    <source>
        <dbReference type="ARBA" id="ARBA00009477"/>
    </source>
</evidence>
<dbReference type="GO" id="GO:0016020">
    <property type="term" value="C:membrane"/>
    <property type="evidence" value="ECO:0007669"/>
    <property type="project" value="InterPro"/>
</dbReference>
<dbReference type="PANTHER" id="PTHR30097">
    <property type="entry name" value="CATION EFFLUX SYSTEM PROTEIN CUSB"/>
    <property type="match status" value="1"/>
</dbReference>
<comment type="similarity">
    <text evidence="1">Belongs to the membrane fusion protein (MFP) (TC 8.A.1) family.</text>
</comment>
<accession>A0A094IQU4</accession>
<sequence length="506" mass="55736">MRFSQIITSAFACFILSGCGQAEEASHDHAEDGPPALVYTHYTEQTELFVEFPALRAGQSSRFLAHLTKLDDFSPVKQGTLDVELQQNDQLKARFRVKTPTRDGLFTPVVTPKNPGRYELVVHIQNDEIDSRHHLGTVEVFAQDEAVQVEQAAVDGDITYLKEQQWEQPFATVPVSEKGLRLSVPAFGTVMAPANQRATVRAPQAGYFFPEPLLNSGSPVTSGQKLGVFVPRAESDQDLITLRLQLADYQAQLALSKQEVERLTRLVENGAIPESRLQKARTQQTNLANRVEATQARIEQRQLGKSAGGIALVSPIEGTILVSHAMNGMYLDPQQVLYEISSQNYRWLALAIPERFSDSVQAISGAWLDHEQRTHRFDDDNATVVSRSLSIDKQTRTFNVTLAFEPTSWNPMIGTTVAAHALLEAKKTATAIPTSAVIRQEGKDVVFIHTGGETFERREVTLGIRDGGWIEVVAGVKPGERVVSKGAYDIRLAALGGEEIGHGHAH</sequence>
<dbReference type="GO" id="GO:0060003">
    <property type="term" value="P:copper ion export"/>
    <property type="evidence" value="ECO:0007669"/>
    <property type="project" value="TreeGrafter"/>
</dbReference>
<keyword evidence="2" id="KW-0813">Transport</keyword>
<evidence type="ECO:0000256" key="2">
    <source>
        <dbReference type="ARBA" id="ARBA00022448"/>
    </source>
</evidence>
<dbReference type="SUPFAM" id="SSF111369">
    <property type="entry name" value="HlyD-like secretion proteins"/>
    <property type="match status" value="1"/>
</dbReference>
<dbReference type="Gene3D" id="2.40.50.100">
    <property type="match status" value="1"/>
</dbReference>
<evidence type="ECO:0000313" key="6">
    <source>
        <dbReference type="Proteomes" id="UP000054363"/>
    </source>
</evidence>
<keyword evidence="3" id="KW-0175">Coiled coil</keyword>
<dbReference type="PROSITE" id="PS51257">
    <property type="entry name" value="PROKAR_LIPOPROTEIN"/>
    <property type="match status" value="1"/>
</dbReference>
<dbReference type="InterPro" id="IPR058649">
    <property type="entry name" value="CzcB_C"/>
</dbReference>
<dbReference type="Gene3D" id="2.40.420.20">
    <property type="match status" value="1"/>
</dbReference>
<dbReference type="InterPro" id="IPR051909">
    <property type="entry name" value="MFP_Cation_Efflux"/>
</dbReference>
<dbReference type="FunFam" id="2.40.420.20:FF:000006">
    <property type="entry name" value="RND family efflux transporter MFP subunit"/>
    <property type="match status" value="1"/>
</dbReference>
<feature type="domain" description="CzcB-like C-terminal circularly permuted SH3-like" evidence="4">
    <location>
        <begin position="431"/>
        <end position="488"/>
    </location>
</feature>
<dbReference type="Proteomes" id="UP000054363">
    <property type="component" value="Unassembled WGS sequence"/>
</dbReference>
<feature type="coiled-coil region" evidence="3">
    <location>
        <begin position="239"/>
        <end position="297"/>
    </location>
</feature>
<dbReference type="GO" id="GO:0030313">
    <property type="term" value="C:cell envelope"/>
    <property type="evidence" value="ECO:0007669"/>
    <property type="project" value="TreeGrafter"/>
</dbReference>